<evidence type="ECO:0000313" key="2">
    <source>
        <dbReference type="Proteomes" id="UP001605036"/>
    </source>
</evidence>
<reference evidence="1 2" key="1">
    <citation type="submission" date="2024-09" db="EMBL/GenBank/DDBJ databases">
        <title>Chromosome-scale assembly of Riccia fluitans.</title>
        <authorList>
            <person name="Paukszto L."/>
            <person name="Sawicki J."/>
            <person name="Karawczyk K."/>
            <person name="Piernik-Szablinska J."/>
            <person name="Szczecinska M."/>
            <person name="Mazdziarz M."/>
        </authorList>
    </citation>
    <scope>NUCLEOTIDE SEQUENCE [LARGE SCALE GENOMIC DNA]</scope>
    <source>
        <strain evidence="1">Rf_01</strain>
        <tissue evidence="1">Aerial parts of the thallus</tissue>
    </source>
</reference>
<evidence type="ECO:0000313" key="1">
    <source>
        <dbReference type="EMBL" id="KAL2621646.1"/>
    </source>
</evidence>
<keyword evidence="2" id="KW-1185">Reference proteome</keyword>
<organism evidence="1 2">
    <name type="scientific">Riccia fluitans</name>
    <dbReference type="NCBI Taxonomy" id="41844"/>
    <lineage>
        <taxon>Eukaryota</taxon>
        <taxon>Viridiplantae</taxon>
        <taxon>Streptophyta</taxon>
        <taxon>Embryophyta</taxon>
        <taxon>Marchantiophyta</taxon>
        <taxon>Marchantiopsida</taxon>
        <taxon>Marchantiidae</taxon>
        <taxon>Marchantiales</taxon>
        <taxon>Ricciaceae</taxon>
        <taxon>Riccia</taxon>
    </lineage>
</organism>
<gene>
    <name evidence="1" type="ORF">R1flu_001851</name>
</gene>
<accession>A0ABD1Y4V1</accession>
<sequence>MTLFMVSDCEIDREGIARSTCWSRRTRDVQRSLKLCSSALIATPLSSAKSLCRRLVFVRVLQTVIHPRAALKVP</sequence>
<dbReference type="AlphaFoldDB" id="A0ABD1Y4V1"/>
<comment type="caution">
    <text evidence="1">The sequence shown here is derived from an EMBL/GenBank/DDBJ whole genome shotgun (WGS) entry which is preliminary data.</text>
</comment>
<dbReference type="EMBL" id="JBHFFA010000006">
    <property type="protein sequence ID" value="KAL2621646.1"/>
    <property type="molecule type" value="Genomic_DNA"/>
</dbReference>
<dbReference type="Proteomes" id="UP001605036">
    <property type="component" value="Unassembled WGS sequence"/>
</dbReference>
<proteinExistence type="predicted"/>
<protein>
    <submittedName>
        <fullName evidence="1">Uncharacterized protein</fullName>
    </submittedName>
</protein>
<name>A0ABD1Y4V1_9MARC</name>